<dbReference type="Pfam" id="PF18029">
    <property type="entry name" value="Glyoxalase_6"/>
    <property type="match status" value="1"/>
</dbReference>
<evidence type="ECO:0000313" key="3">
    <source>
        <dbReference type="Proteomes" id="UP001180737"/>
    </source>
</evidence>
<name>A0ABU2Z4U7_9ACTN</name>
<dbReference type="RefSeq" id="WP_033527383.1">
    <property type="nucleotide sequence ID" value="NZ_JAVRFJ010000027.1"/>
</dbReference>
<dbReference type="InterPro" id="IPR037523">
    <property type="entry name" value="VOC_core"/>
</dbReference>
<feature type="domain" description="VOC" evidence="1">
    <location>
        <begin position="10"/>
        <end position="128"/>
    </location>
</feature>
<dbReference type="Gene3D" id="3.10.180.10">
    <property type="entry name" value="2,3-Dihydroxybiphenyl 1,2-Dioxygenase, domain 1"/>
    <property type="match status" value="2"/>
</dbReference>
<keyword evidence="3" id="KW-1185">Reference proteome</keyword>
<dbReference type="Proteomes" id="UP001180737">
    <property type="component" value="Unassembled WGS sequence"/>
</dbReference>
<proteinExistence type="predicted"/>
<reference evidence="2" key="1">
    <citation type="submission" date="2024-05" db="EMBL/GenBank/DDBJ databases">
        <title>30 novel species of actinomycetes from the DSMZ collection.</title>
        <authorList>
            <person name="Nouioui I."/>
        </authorList>
    </citation>
    <scope>NUCLEOTIDE SEQUENCE</scope>
    <source>
        <strain evidence="2">DSM 3412</strain>
    </source>
</reference>
<comment type="caution">
    <text evidence="2">The sequence shown here is derived from an EMBL/GenBank/DDBJ whole genome shotgun (WGS) entry which is preliminary data.</text>
</comment>
<dbReference type="InterPro" id="IPR052164">
    <property type="entry name" value="Anthracycline_SecMetBiosynth"/>
</dbReference>
<dbReference type="SUPFAM" id="SSF54593">
    <property type="entry name" value="Glyoxalase/Bleomycin resistance protein/Dihydroxybiphenyl dioxygenase"/>
    <property type="match status" value="1"/>
</dbReference>
<dbReference type="EMBL" id="JAVRFJ010000027">
    <property type="protein sequence ID" value="MDT0571191.1"/>
    <property type="molecule type" value="Genomic_DNA"/>
</dbReference>
<evidence type="ECO:0000259" key="1">
    <source>
        <dbReference type="PROSITE" id="PS51819"/>
    </source>
</evidence>
<accession>A0ABU2Z4U7</accession>
<dbReference type="CDD" id="cd07247">
    <property type="entry name" value="SgaA_N_like"/>
    <property type="match status" value="1"/>
</dbReference>
<dbReference type="InterPro" id="IPR041581">
    <property type="entry name" value="Glyoxalase_6"/>
</dbReference>
<dbReference type="PROSITE" id="PS51819">
    <property type="entry name" value="VOC"/>
    <property type="match status" value="1"/>
</dbReference>
<evidence type="ECO:0000313" key="2">
    <source>
        <dbReference type="EMBL" id="MDT0571191.1"/>
    </source>
</evidence>
<dbReference type="PANTHER" id="PTHR33993:SF14">
    <property type="entry name" value="GB|AAF24581.1"/>
    <property type="match status" value="1"/>
</dbReference>
<dbReference type="PANTHER" id="PTHR33993">
    <property type="entry name" value="GLYOXALASE-RELATED"/>
    <property type="match status" value="1"/>
</dbReference>
<organism evidence="2 3">
    <name type="scientific">Streptomyces gottesmaniae</name>
    <dbReference type="NCBI Taxonomy" id="3075518"/>
    <lineage>
        <taxon>Bacteria</taxon>
        <taxon>Bacillati</taxon>
        <taxon>Actinomycetota</taxon>
        <taxon>Actinomycetes</taxon>
        <taxon>Kitasatosporales</taxon>
        <taxon>Streptomycetaceae</taxon>
        <taxon>Streptomyces</taxon>
    </lineage>
</organism>
<sequence length="244" mass="26156">MTARLGSPGEFCWMDVKTRDLPGIAAFFAATLGWHLTVDEEDPRRSTKITTGDGHRVGGASDLAHPLYSPKTPAHIAFYLAVDDVDRRTATAVANGARLVVPPFDAGDQGRVATLVDPVGAAVSLWQPHRFSGWAFSPGAPGAPHRMVLTCRQPDRAREFYREVTGTDLVHADFLAGVPHADLVEGGAARWDVVVGVDDVETVAARAHGRVAWSADGGRPALRLAGPEGLTLRVVQLHHRLGDR</sequence>
<dbReference type="InterPro" id="IPR029068">
    <property type="entry name" value="Glyas_Bleomycin-R_OHBP_Dase"/>
</dbReference>
<protein>
    <submittedName>
        <fullName evidence="2">VOC family protein</fullName>
    </submittedName>
</protein>
<gene>
    <name evidence="2" type="ORF">RM704_27650</name>
</gene>